<evidence type="ECO:0000313" key="5">
    <source>
        <dbReference type="EMBL" id="MBU8872716.1"/>
    </source>
</evidence>
<feature type="chain" id="PRO_5045993381" evidence="3">
    <location>
        <begin position="28"/>
        <end position="408"/>
    </location>
</feature>
<keyword evidence="2" id="KW-0029">Amino-acid transport</keyword>
<feature type="signal peptide" evidence="3">
    <location>
        <begin position="1"/>
        <end position="27"/>
    </location>
</feature>
<dbReference type="PANTHER" id="PTHR30483:SF37">
    <property type="entry name" value="ABC TRANSPORTER SUBSTRATE-BINDING PROTEIN"/>
    <property type="match status" value="1"/>
</dbReference>
<dbReference type="CDD" id="cd06340">
    <property type="entry name" value="PBP1_ABC_ligand_binding-like"/>
    <property type="match status" value="1"/>
</dbReference>
<dbReference type="InterPro" id="IPR028081">
    <property type="entry name" value="Leu-bd"/>
</dbReference>
<dbReference type="Proteomes" id="UP000727907">
    <property type="component" value="Unassembled WGS sequence"/>
</dbReference>
<dbReference type="RefSeq" id="WP_216957010.1">
    <property type="nucleotide sequence ID" value="NZ_JAHOPB010000001.1"/>
</dbReference>
<dbReference type="InterPro" id="IPR051010">
    <property type="entry name" value="BCAA_transport"/>
</dbReference>
<organism evidence="5 6">
    <name type="scientific">Reyranella humidisoli</name>
    <dbReference type="NCBI Taxonomy" id="2849149"/>
    <lineage>
        <taxon>Bacteria</taxon>
        <taxon>Pseudomonadati</taxon>
        <taxon>Pseudomonadota</taxon>
        <taxon>Alphaproteobacteria</taxon>
        <taxon>Hyphomicrobiales</taxon>
        <taxon>Reyranellaceae</taxon>
        <taxon>Reyranella</taxon>
    </lineage>
</organism>
<feature type="domain" description="Leucine-binding protein" evidence="4">
    <location>
        <begin position="39"/>
        <end position="385"/>
    </location>
</feature>
<dbReference type="PANTHER" id="PTHR30483">
    <property type="entry name" value="LEUCINE-SPECIFIC-BINDING PROTEIN"/>
    <property type="match status" value="1"/>
</dbReference>
<keyword evidence="2" id="KW-0813">Transport</keyword>
<proteinExistence type="predicted"/>
<accession>A0ABS6IDP5</accession>
<dbReference type="EMBL" id="JAHOPB010000001">
    <property type="protein sequence ID" value="MBU8872716.1"/>
    <property type="molecule type" value="Genomic_DNA"/>
</dbReference>
<keyword evidence="1 3" id="KW-0732">Signal</keyword>
<evidence type="ECO:0000256" key="2">
    <source>
        <dbReference type="ARBA" id="ARBA00022970"/>
    </source>
</evidence>
<evidence type="ECO:0000256" key="3">
    <source>
        <dbReference type="SAM" id="SignalP"/>
    </source>
</evidence>
<evidence type="ECO:0000313" key="6">
    <source>
        <dbReference type="Proteomes" id="UP000727907"/>
    </source>
</evidence>
<dbReference type="PROSITE" id="PS51318">
    <property type="entry name" value="TAT"/>
    <property type="match status" value="1"/>
</dbReference>
<evidence type="ECO:0000259" key="4">
    <source>
        <dbReference type="Pfam" id="PF13458"/>
    </source>
</evidence>
<name>A0ABS6IDP5_9HYPH</name>
<reference evidence="5 6" key="1">
    <citation type="submission" date="2021-06" db="EMBL/GenBank/DDBJ databases">
        <authorList>
            <person name="Lee D.H."/>
        </authorList>
    </citation>
    <scope>NUCLEOTIDE SEQUENCE [LARGE SCALE GENOMIC DNA]</scope>
    <source>
        <strain evidence="5 6">MMS21-HV4-11</strain>
    </source>
</reference>
<comment type="caution">
    <text evidence="5">The sequence shown here is derived from an EMBL/GenBank/DDBJ whole genome shotgun (WGS) entry which is preliminary data.</text>
</comment>
<protein>
    <submittedName>
        <fullName evidence="5">ABC transporter substrate-binding protein</fullName>
    </submittedName>
</protein>
<evidence type="ECO:0000256" key="1">
    <source>
        <dbReference type="ARBA" id="ARBA00022729"/>
    </source>
</evidence>
<dbReference type="Pfam" id="PF13458">
    <property type="entry name" value="Peripla_BP_6"/>
    <property type="match status" value="1"/>
</dbReference>
<sequence length="408" mass="42926">MTKQRTSAVSRRTFLAGSTALATGAIAAPSLVGAQPAAVKVGMIHPVTGFVAYNGQQSRLGGAMAIEDVNKAGGIKAMGGARLEALLGDSQSKVEVGVSEVEKMNEQGVAAYIGCFQSPVGIAASQAAAKYGTPFLVDVGASDLLMSRGLKNVFRLKPGFGVCVDDGIASLGALNKAANGVAKTAVIVHESGEFGTGTAKLVAGKLPSIGIAAKELIAHDNPTRNFDNIALRIRSLAPDIVMMSNYGNEYMLLARTLYQQKVNVAGFFSILGGGFNYKFVKEMPDVSQYMMDVNHWYNPKSPQAQALKKRVEATGALFTFEVYLTYSNVMLLADALEKAGSADKEKLIAALAASTFKAELMPYGPTKFVNGQNEGGRPATMQSLKGEIEVIAPEAFASAKAVFPKPKL</sequence>
<dbReference type="InterPro" id="IPR006311">
    <property type="entry name" value="TAT_signal"/>
</dbReference>
<gene>
    <name evidence="5" type="ORF">KQ910_03030</name>
</gene>
<keyword evidence="6" id="KW-1185">Reference proteome</keyword>